<keyword evidence="2" id="KW-1185">Reference proteome</keyword>
<accession>A0A6A5VMX1</accession>
<protein>
    <submittedName>
        <fullName evidence="1">Uncharacterized protein</fullName>
    </submittedName>
</protein>
<organism evidence="1 2">
    <name type="scientific">Bimuria novae-zelandiae CBS 107.79</name>
    <dbReference type="NCBI Taxonomy" id="1447943"/>
    <lineage>
        <taxon>Eukaryota</taxon>
        <taxon>Fungi</taxon>
        <taxon>Dikarya</taxon>
        <taxon>Ascomycota</taxon>
        <taxon>Pezizomycotina</taxon>
        <taxon>Dothideomycetes</taxon>
        <taxon>Pleosporomycetidae</taxon>
        <taxon>Pleosporales</taxon>
        <taxon>Massarineae</taxon>
        <taxon>Didymosphaeriaceae</taxon>
        <taxon>Bimuria</taxon>
    </lineage>
</organism>
<evidence type="ECO:0000313" key="2">
    <source>
        <dbReference type="Proteomes" id="UP000800036"/>
    </source>
</evidence>
<gene>
    <name evidence="1" type="ORF">BU23DRAFT_579500</name>
</gene>
<dbReference type="OrthoDB" id="3701173at2759"/>
<evidence type="ECO:0000313" key="1">
    <source>
        <dbReference type="EMBL" id="KAF1974717.1"/>
    </source>
</evidence>
<proteinExistence type="predicted"/>
<dbReference type="AlphaFoldDB" id="A0A6A5VMX1"/>
<dbReference type="EMBL" id="ML976673">
    <property type="protein sequence ID" value="KAF1974717.1"/>
    <property type="molecule type" value="Genomic_DNA"/>
</dbReference>
<reference evidence="1" key="1">
    <citation type="journal article" date="2020" name="Stud. Mycol.">
        <title>101 Dothideomycetes genomes: a test case for predicting lifestyles and emergence of pathogens.</title>
        <authorList>
            <person name="Haridas S."/>
            <person name="Albert R."/>
            <person name="Binder M."/>
            <person name="Bloem J."/>
            <person name="Labutti K."/>
            <person name="Salamov A."/>
            <person name="Andreopoulos B."/>
            <person name="Baker S."/>
            <person name="Barry K."/>
            <person name="Bills G."/>
            <person name="Bluhm B."/>
            <person name="Cannon C."/>
            <person name="Castanera R."/>
            <person name="Culley D."/>
            <person name="Daum C."/>
            <person name="Ezra D."/>
            <person name="Gonzalez J."/>
            <person name="Henrissat B."/>
            <person name="Kuo A."/>
            <person name="Liang C."/>
            <person name="Lipzen A."/>
            <person name="Lutzoni F."/>
            <person name="Magnuson J."/>
            <person name="Mondo S."/>
            <person name="Nolan M."/>
            <person name="Ohm R."/>
            <person name="Pangilinan J."/>
            <person name="Park H.-J."/>
            <person name="Ramirez L."/>
            <person name="Alfaro M."/>
            <person name="Sun H."/>
            <person name="Tritt A."/>
            <person name="Yoshinaga Y."/>
            <person name="Zwiers L.-H."/>
            <person name="Turgeon B."/>
            <person name="Goodwin S."/>
            <person name="Spatafora J."/>
            <person name="Crous P."/>
            <person name="Grigoriev I."/>
        </authorList>
    </citation>
    <scope>NUCLEOTIDE SEQUENCE</scope>
    <source>
        <strain evidence="1">CBS 107.79</strain>
    </source>
</reference>
<sequence length="224" mass="25311">MTLQRQEKVQLLLSLRCSPQTLSIQDHTPSTPLKLIATIRQVASPFPDHVVTILTYFPLLPLRSLGSRITHIRVSGDPDLLKRDKSDGFSFLSIPPVYQSYAEVVFELPPERLMQRLGNKDESVQDKLRRIIKGKKIARWTLPDELSLDREPDEDETEEIACKLRDLVDHHVVNSLSSRGAVEDEQKPDIGRMRSEGWGFGEPEAGLVMVVADEGEEATFTIVE</sequence>
<name>A0A6A5VMX1_9PLEO</name>
<dbReference type="Proteomes" id="UP000800036">
    <property type="component" value="Unassembled WGS sequence"/>
</dbReference>